<reference evidence="1 2" key="1">
    <citation type="submission" date="2015-03" db="EMBL/GenBank/DDBJ databases">
        <authorList>
            <person name="Murphy D."/>
        </authorList>
    </citation>
    <scope>NUCLEOTIDE SEQUENCE [LARGE SCALE GENOMIC DNA]</scope>
    <source>
        <strain evidence="1 2">D16</strain>
    </source>
</reference>
<dbReference type="GeneID" id="44299576"/>
<dbReference type="AlphaFoldDB" id="A0A0U1D323"/>
<accession>A0A0U1D323</accession>
<sequence>MSIALAYRTDRPTLQQQIRAAGPRPEVPQDPVEGSDWASALRSLPWPVSDIEGLRGGFTLPKQPHTYRIATQERPVFRFWAEDAEGNGLRMIQGAARVRDITVKQTGDIIEYTVTADMCPPLYQYLIPDEALDPLAATPMPDDVEPPVEAKQTAPEIVQAEADLGEGFQLLGYVCEDALEIETKVEVDTRWGRTAKVREDVTLEFTAFEVGPAFEKLFRP</sequence>
<dbReference type="Proteomes" id="UP000182227">
    <property type="component" value="Unassembled WGS sequence"/>
</dbReference>
<organism evidence="1 2">
    <name type="scientific">Mycolicibacterium conceptionense</name>
    <dbReference type="NCBI Taxonomy" id="451644"/>
    <lineage>
        <taxon>Bacteria</taxon>
        <taxon>Bacillati</taxon>
        <taxon>Actinomycetota</taxon>
        <taxon>Actinomycetes</taxon>
        <taxon>Mycobacteriales</taxon>
        <taxon>Mycobacteriaceae</taxon>
        <taxon>Mycolicibacterium</taxon>
    </lineage>
</organism>
<dbReference type="EMBL" id="CTEF01000001">
    <property type="protein sequence ID" value="CQD07143.1"/>
    <property type="molecule type" value="Genomic_DNA"/>
</dbReference>
<protein>
    <submittedName>
        <fullName evidence="1">Uncharacterized protein</fullName>
    </submittedName>
</protein>
<evidence type="ECO:0000313" key="1">
    <source>
        <dbReference type="EMBL" id="CQD07143.1"/>
    </source>
</evidence>
<dbReference type="RefSeq" id="WP_133057907.1">
    <property type="nucleotide sequence ID" value="NZ_JACKVA010000035.1"/>
</dbReference>
<evidence type="ECO:0000313" key="2">
    <source>
        <dbReference type="Proteomes" id="UP000182227"/>
    </source>
</evidence>
<name>A0A0U1D323_9MYCO</name>
<gene>
    <name evidence="1" type="ORF">BN970_01339</name>
</gene>
<proteinExistence type="predicted"/>